<evidence type="ECO:0000313" key="3">
    <source>
        <dbReference type="Proteomes" id="UP000177371"/>
    </source>
</evidence>
<dbReference type="EMBL" id="MEUT01000035">
    <property type="protein sequence ID" value="OGC50700.1"/>
    <property type="molecule type" value="Genomic_DNA"/>
</dbReference>
<organism evidence="2 3">
    <name type="scientific">candidate division WWE3 bacterium RBG_16_37_10</name>
    <dbReference type="NCBI Taxonomy" id="1802610"/>
    <lineage>
        <taxon>Bacteria</taxon>
        <taxon>Katanobacteria</taxon>
    </lineage>
</organism>
<proteinExistence type="predicted"/>
<sequence>MLGIPAKPAPNKFLTIDMDSVSIKCLAFFTPEDEPTEFTSIAPDTKAKIIGVAKEYLEPGAIRGGVIIDMDLVEKALRNCIEECTMSQEEPIKDVIFGLSGNLSLNTITTAKITRPVHTPITENEMNALYSKITNSAFTQIENEVLNSTGDSDIEVELITSSTVYAKLDNKYVDNPVNQAGNVLELAYYTAFTHSYHVQALQKLAKKLGLRIVAIGSEMHAIVNYLKQGKLPHIDCVIINIDNDFTDVGVVFGGGMVSTKALDFGAVDFANEISQKTGLSFTEAEKFKRTYSYGKLSRTEADVVKSCITEIIDMWLEGLKIVFTEFTGVKTFPSKVYLVGDAAELPDIQEILDKEPWTKSIAFKAPPTYTKLTLRDLQGVTDSTGTLGSLEYVMNAALSKIYLEMHGIN</sequence>
<name>A0A1F4V0V6_UNCKA</name>
<dbReference type="SMART" id="SM00842">
    <property type="entry name" value="FtsA"/>
    <property type="match status" value="1"/>
</dbReference>
<accession>A0A1F4V0V6</accession>
<dbReference type="InterPro" id="IPR043129">
    <property type="entry name" value="ATPase_NBD"/>
</dbReference>
<dbReference type="AlphaFoldDB" id="A0A1F4V0V6"/>
<dbReference type="PANTHER" id="PTHR32432">
    <property type="entry name" value="CELL DIVISION PROTEIN FTSA-RELATED"/>
    <property type="match status" value="1"/>
</dbReference>
<evidence type="ECO:0000259" key="1">
    <source>
        <dbReference type="SMART" id="SM00842"/>
    </source>
</evidence>
<dbReference type="STRING" id="1802610.A2W32_02255"/>
<feature type="domain" description="SHS2" evidence="1">
    <location>
        <begin position="13"/>
        <end position="222"/>
    </location>
</feature>
<dbReference type="InterPro" id="IPR050696">
    <property type="entry name" value="FtsA/MreB"/>
</dbReference>
<protein>
    <recommendedName>
        <fullName evidence="1">SHS2 domain-containing protein</fullName>
    </recommendedName>
</protein>
<gene>
    <name evidence="2" type="ORF">A2W32_02255</name>
</gene>
<dbReference type="Proteomes" id="UP000177371">
    <property type="component" value="Unassembled WGS sequence"/>
</dbReference>
<dbReference type="SUPFAM" id="SSF53067">
    <property type="entry name" value="Actin-like ATPase domain"/>
    <property type="match status" value="2"/>
</dbReference>
<dbReference type="InterPro" id="IPR003494">
    <property type="entry name" value="SHS2_FtsA"/>
</dbReference>
<dbReference type="Gene3D" id="3.30.420.40">
    <property type="match status" value="2"/>
</dbReference>
<dbReference type="GO" id="GO:0051301">
    <property type="term" value="P:cell division"/>
    <property type="evidence" value="ECO:0007669"/>
    <property type="project" value="InterPro"/>
</dbReference>
<evidence type="ECO:0000313" key="2">
    <source>
        <dbReference type="EMBL" id="OGC50700.1"/>
    </source>
</evidence>
<comment type="caution">
    <text evidence="2">The sequence shown here is derived from an EMBL/GenBank/DDBJ whole genome shotgun (WGS) entry which is preliminary data.</text>
</comment>
<reference evidence="2 3" key="1">
    <citation type="journal article" date="2016" name="Nat. Commun.">
        <title>Thousands of microbial genomes shed light on interconnected biogeochemical processes in an aquifer system.</title>
        <authorList>
            <person name="Anantharaman K."/>
            <person name="Brown C.T."/>
            <person name="Hug L.A."/>
            <person name="Sharon I."/>
            <person name="Castelle C.J."/>
            <person name="Probst A.J."/>
            <person name="Thomas B.C."/>
            <person name="Singh A."/>
            <person name="Wilkins M.J."/>
            <person name="Karaoz U."/>
            <person name="Brodie E.L."/>
            <person name="Williams K.H."/>
            <person name="Hubbard S.S."/>
            <person name="Banfield J.F."/>
        </authorList>
    </citation>
    <scope>NUCLEOTIDE SEQUENCE [LARGE SCALE GENOMIC DNA]</scope>
</reference>